<dbReference type="Proteomes" id="UP000001593">
    <property type="component" value="Unassembled WGS sequence"/>
</dbReference>
<evidence type="ECO:0000256" key="1">
    <source>
        <dbReference type="ARBA" id="ARBA00016548"/>
    </source>
</evidence>
<dbReference type="EMBL" id="DS469511">
    <property type="protein sequence ID" value="EDO49048.1"/>
    <property type="molecule type" value="Genomic_DNA"/>
</dbReference>
<dbReference type="Pfam" id="PF21672">
    <property type="entry name" value="COMM_HN"/>
    <property type="match status" value="1"/>
</dbReference>
<dbReference type="eggNOG" id="ENOG502R79J">
    <property type="taxonomic scope" value="Eukaryota"/>
</dbReference>
<dbReference type="PANTHER" id="PTHR31159:SF1">
    <property type="entry name" value="COMM DOMAIN-CONTAINING PROTEIN 3"/>
    <property type="match status" value="1"/>
</dbReference>
<reference evidence="4 5" key="1">
    <citation type="journal article" date="2007" name="Science">
        <title>Sea anemone genome reveals ancestral eumetazoan gene repertoire and genomic organization.</title>
        <authorList>
            <person name="Putnam N.H."/>
            <person name="Srivastava M."/>
            <person name="Hellsten U."/>
            <person name="Dirks B."/>
            <person name="Chapman J."/>
            <person name="Salamov A."/>
            <person name="Terry A."/>
            <person name="Shapiro H."/>
            <person name="Lindquist E."/>
            <person name="Kapitonov V.V."/>
            <person name="Jurka J."/>
            <person name="Genikhovich G."/>
            <person name="Grigoriev I.V."/>
            <person name="Lucas S.M."/>
            <person name="Steele R.E."/>
            <person name="Finnerty J.R."/>
            <person name="Technau U."/>
            <person name="Martindale M.Q."/>
            <person name="Rokhsar D.S."/>
        </authorList>
    </citation>
    <scope>NUCLEOTIDE SEQUENCE [LARGE SCALE GENOMIC DNA]</scope>
    <source>
        <strain evidence="5">CH2 X CH6</strain>
    </source>
</reference>
<dbReference type="STRING" id="45351.A7RHW4"/>
<dbReference type="PhylomeDB" id="A7RHW4"/>
<name>A7RHW4_NEMVE</name>
<dbReference type="HOGENOM" id="CLU_118734_0_0_1"/>
<protein>
    <recommendedName>
        <fullName evidence="1">COMM domain-containing protein 3</fullName>
    </recommendedName>
</protein>
<dbReference type="InterPro" id="IPR037355">
    <property type="entry name" value="COMMD3"/>
</dbReference>
<evidence type="ECO:0000313" key="5">
    <source>
        <dbReference type="Proteomes" id="UP000001593"/>
    </source>
</evidence>
<dbReference type="OMA" id="CNMAQMQ"/>
<dbReference type="PROSITE" id="PS51269">
    <property type="entry name" value="COMM"/>
    <property type="match status" value="1"/>
</dbReference>
<keyword evidence="5" id="KW-1185">Reference proteome</keyword>
<feature type="domain" description="COMM" evidence="3">
    <location>
        <begin position="50"/>
        <end position="143"/>
    </location>
</feature>
<proteinExistence type="inferred from homology"/>
<organism evidence="4 5">
    <name type="scientific">Nematostella vectensis</name>
    <name type="common">Starlet sea anemone</name>
    <dbReference type="NCBI Taxonomy" id="45351"/>
    <lineage>
        <taxon>Eukaryota</taxon>
        <taxon>Metazoa</taxon>
        <taxon>Cnidaria</taxon>
        <taxon>Anthozoa</taxon>
        <taxon>Hexacorallia</taxon>
        <taxon>Actiniaria</taxon>
        <taxon>Edwardsiidae</taxon>
        <taxon>Nematostella</taxon>
    </lineage>
</organism>
<gene>
    <name evidence="4" type="ORF">NEMVEDRAFT_v1g81873</name>
</gene>
<dbReference type="Pfam" id="PF07258">
    <property type="entry name" value="COMM_domain"/>
    <property type="match status" value="1"/>
</dbReference>
<dbReference type="InParanoid" id="A7RHW4"/>
<dbReference type="AlphaFoldDB" id="A7RHW4"/>
<accession>A7RHW4</accession>
<evidence type="ECO:0000256" key="2">
    <source>
        <dbReference type="ARBA" id="ARBA00093469"/>
    </source>
</evidence>
<dbReference type="InterPro" id="IPR017920">
    <property type="entry name" value="COMM"/>
</dbReference>
<dbReference type="GO" id="GO:0006814">
    <property type="term" value="P:sodium ion transport"/>
    <property type="evidence" value="ECO:0007669"/>
    <property type="project" value="InterPro"/>
</dbReference>
<comment type="similarity">
    <text evidence="2">Belongs to the COMM domain-containing protein 3 family.</text>
</comment>
<evidence type="ECO:0000259" key="3">
    <source>
        <dbReference type="PROSITE" id="PS51269"/>
    </source>
</evidence>
<dbReference type="PANTHER" id="PTHR31159">
    <property type="entry name" value="COMM DOMAIN-CONTAINING PROTEIN 3"/>
    <property type="match status" value="1"/>
</dbReference>
<sequence length="145" mass="16071">MELSAVATEGLTLCGDTARVGDRSFRCLVMSACDILLKRKDEDVLHDNDELSSVDAAVLKQSYAGIVTLALEAAKTNSDTPQIRCLWNNHMEKVNQPTYLITLKTEETNKSKGKDIQFSCSMEQLQDLVGKLRDACKTMERVANT</sequence>
<evidence type="ECO:0000313" key="4">
    <source>
        <dbReference type="EMBL" id="EDO49048.1"/>
    </source>
</evidence>